<evidence type="ECO:0000313" key="1">
    <source>
        <dbReference type="EMBL" id="NOI08598.1"/>
    </source>
</evidence>
<gene>
    <name evidence="1" type="ORF">F0254_06910</name>
</gene>
<dbReference type="EMBL" id="VTYF01000002">
    <property type="protein sequence ID" value="NOI08598.1"/>
    <property type="molecule type" value="Genomic_DNA"/>
</dbReference>
<proteinExistence type="predicted"/>
<dbReference type="Pfam" id="PF13642">
    <property type="entry name" value="DUF4144"/>
    <property type="match status" value="1"/>
</dbReference>
<dbReference type="OrthoDB" id="5771593at2"/>
<evidence type="ECO:0000313" key="2">
    <source>
        <dbReference type="Proteomes" id="UP000532247"/>
    </source>
</evidence>
<sequence length="109" mass="12318">MRDHAVCWPCLLKLDGDDELIYTHSQSDLDSECEALIFGQDDYVIDSNGNTFELKNNGSNTTLLHPKERTLSVEEVTSLIQSHEFSLAQRCIIKIHFTSVRQAVEALAH</sequence>
<protein>
    <submittedName>
        <fullName evidence="1">Uncharacterized protein</fullName>
    </submittedName>
</protein>
<reference evidence="1 2" key="1">
    <citation type="submission" date="2019-09" db="EMBL/GenBank/DDBJ databases">
        <title>Draft genome sequencing and comparative genomics of hatchery-associated Vibrios.</title>
        <authorList>
            <person name="Kehlet-Delgado H."/>
            <person name="Mueller R.S."/>
        </authorList>
    </citation>
    <scope>NUCLEOTIDE SEQUENCE [LARGE SCALE GENOMIC DNA]</scope>
    <source>
        <strain evidence="1 2">081416A</strain>
    </source>
</reference>
<dbReference type="AlphaFoldDB" id="A0A0P7EXR4"/>
<accession>A0A0P7EXR4</accession>
<dbReference type="Proteomes" id="UP000532247">
    <property type="component" value="Unassembled WGS sequence"/>
</dbReference>
<dbReference type="Gene3D" id="2.40.10.320">
    <property type="entry name" value="Uncharacterised protein PF13642 yp_926445, N-terminal domain"/>
    <property type="match status" value="1"/>
</dbReference>
<comment type="caution">
    <text evidence="1">The sequence shown here is derived from an EMBL/GenBank/DDBJ whole genome shotgun (WGS) entry which is preliminary data.</text>
</comment>
<name>A0A0P7EXR4_VIBAL</name>
<organism evidence="1 2">
    <name type="scientific">Vibrio alginolyticus</name>
    <dbReference type="NCBI Taxonomy" id="663"/>
    <lineage>
        <taxon>Bacteria</taxon>
        <taxon>Pseudomonadati</taxon>
        <taxon>Pseudomonadota</taxon>
        <taxon>Gammaproteobacteria</taxon>
        <taxon>Vibrionales</taxon>
        <taxon>Vibrionaceae</taxon>
        <taxon>Vibrio</taxon>
    </lineage>
</organism>
<dbReference type="RefSeq" id="WP_033907198.1">
    <property type="nucleotide sequence ID" value="NZ_AP023186.1"/>
</dbReference>
<dbReference type="STRING" id="663.BAU10_23925"/>
<dbReference type="eggNOG" id="ENOG5033A1R">
    <property type="taxonomic scope" value="Bacteria"/>
</dbReference>
<dbReference type="InterPro" id="IPR025284">
    <property type="entry name" value="DUF4144"/>
</dbReference>